<dbReference type="InterPro" id="IPR001806">
    <property type="entry name" value="Small_GTPase"/>
</dbReference>
<dbReference type="GO" id="GO:0003924">
    <property type="term" value="F:GTPase activity"/>
    <property type="evidence" value="ECO:0007669"/>
    <property type="project" value="InterPro"/>
</dbReference>
<dbReference type="InterPro" id="IPR020849">
    <property type="entry name" value="Small_GTPase_Ras-type"/>
</dbReference>
<dbReference type="SMART" id="SM00173">
    <property type="entry name" value="RAS"/>
    <property type="match status" value="1"/>
</dbReference>
<gene>
    <name evidence="3" type="ORF">CROE0942_LOCUS15415</name>
    <name evidence="6" type="ORF">FNF27_00681</name>
    <name evidence="5" type="ORF">FNF28_03226</name>
    <name evidence="4" type="ORF">FNF29_00011</name>
</gene>
<dbReference type="GO" id="GO:0007165">
    <property type="term" value="P:signal transduction"/>
    <property type="evidence" value="ECO:0007669"/>
    <property type="project" value="InterPro"/>
</dbReference>
<dbReference type="InterPro" id="IPR027417">
    <property type="entry name" value="P-loop_NTPase"/>
</dbReference>
<evidence type="ECO:0000313" key="5">
    <source>
        <dbReference type="EMBL" id="KAA0166178.1"/>
    </source>
</evidence>
<protein>
    <submittedName>
        <fullName evidence="4">Uncharacterized protein</fullName>
    </submittedName>
</protein>
<dbReference type="OrthoDB" id="25818at2759"/>
<dbReference type="SMART" id="SM00175">
    <property type="entry name" value="RAB"/>
    <property type="match status" value="1"/>
</dbReference>
<dbReference type="FunFam" id="3.40.50.300:FF:001447">
    <property type="entry name" value="Ras-related protein Rab-1B"/>
    <property type="match status" value="1"/>
</dbReference>
<dbReference type="AlphaFoldDB" id="A0A5A8CWT4"/>
<dbReference type="EMBL" id="VLTL01000041">
    <property type="protein sequence ID" value="KAA0166178.1"/>
    <property type="molecule type" value="Genomic_DNA"/>
</dbReference>
<evidence type="ECO:0000256" key="2">
    <source>
        <dbReference type="ARBA" id="ARBA00023134"/>
    </source>
</evidence>
<dbReference type="InterPro" id="IPR005225">
    <property type="entry name" value="Small_GTP-bd"/>
</dbReference>
<organism evidence="4 8">
    <name type="scientific">Cafeteria roenbergensis</name>
    <name type="common">Marine flagellate</name>
    <dbReference type="NCBI Taxonomy" id="33653"/>
    <lineage>
        <taxon>Eukaryota</taxon>
        <taxon>Sar</taxon>
        <taxon>Stramenopiles</taxon>
        <taxon>Bigyra</taxon>
        <taxon>Opalozoa</taxon>
        <taxon>Bicosoecida</taxon>
        <taxon>Cafeteriaceae</taxon>
        <taxon>Cafeteria</taxon>
    </lineage>
</organism>
<dbReference type="EMBL" id="VLTO01000002">
    <property type="protein sequence ID" value="KAA0178133.1"/>
    <property type="molecule type" value="Genomic_DNA"/>
</dbReference>
<evidence type="ECO:0000256" key="1">
    <source>
        <dbReference type="ARBA" id="ARBA00022741"/>
    </source>
</evidence>
<dbReference type="PRINTS" id="PR00449">
    <property type="entry name" value="RASTRNSFRMNG"/>
</dbReference>
<dbReference type="GO" id="GO:0005525">
    <property type="term" value="F:GTP binding"/>
    <property type="evidence" value="ECO:0007669"/>
    <property type="project" value="UniProtKB-KW"/>
</dbReference>
<dbReference type="NCBIfam" id="TIGR00231">
    <property type="entry name" value="small_GTP"/>
    <property type="match status" value="1"/>
</dbReference>
<dbReference type="SMART" id="SM00174">
    <property type="entry name" value="RHO"/>
    <property type="match status" value="1"/>
</dbReference>
<keyword evidence="1" id="KW-0547">Nucleotide-binding</keyword>
<evidence type="ECO:0000313" key="8">
    <source>
        <dbReference type="Proteomes" id="UP000323011"/>
    </source>
</evidence>
<evidence type="ECO:0000313" key="7">
    <source>
        <dbReference type="Proteomes" id="UP000322899"/>
    </source>
</evidence>
<dbReference type="Proteomes" id="UP000323011">
    <property type="component" value="Unassembled WGS sequence"/>
</dbReference>
<dbReference type="Proteomes" id="UP000322899">
    <property type="component" value="Unassembled WGS sequence"/>
</dbReference>
<proteinExistence type="predicted"/>
<dbReference type="EMBL" id="VLTN01000001">
    <property type="protein sequence ID" value="KAA0157435.1"/>
    <property type="molecule type" value="Genomic_DNA"/>
</dbReference>
<dbReference type="PROSITE" id="PS51419">
    <property type="entry name" value="RAB"/>
    <property type="match status" value="1"/>
</dbReference>
<evidence type="ECO:0000313" key="9">
    <source>
        <dbReference type="Proteomes" id="UP000324907"/>
    </source>
</evidence>
<dbReference type="SUPFAM" id="SSF52540">
    <property type="entry name" value="P-loop containing nucleoside triphosphate hydrolases"/>
    <property type="match status" value="1"/>
</dbReference>
<name>A0A5A8CWT4_CAFRO</name>
<reference evidence="3" key="2">
    <citation type="submission" date="2021-01" db="EMBL/GenBank/DDBJ databases">
        <authorList>
            <person name="Corre E."/>
            <person name="Pelletier E."/>
            <person name="Niang G."/>
            <person name="Scheremetjew M."/>
            <person name="Finn R."/>
            <person name="Kale V."/>
            <person name="Holt S."/>
            <person name="Cochrane G."/>
            <person name="Meng A."/>
            <person name="Brown T."/>
            <person name="Cohen L."/>
        </authorList>
    </citation>
    <scope>NUCLEOTIDE SEQUENCE</scope>
    <source>
        <strain evidence="3">E4-10</strain>
    </source>
</reference>
<evidence type="ECO:0000313" key="3">
    <source>
        <dbReference type="EMBL" id="CAD8571035.1"/>
    </source>
</evidence>
<dbReference type="Pfam" id="PF00071">
    <property type="entry name" value="Ras"/>
    <property type="match status" value="1"/>
</dbReference>
<keyword evidence="2" id="KW-0342">GTP-binding</keyword>
<dbReference type="PROSITE" id="PS51421">
    <property type="entry name" value="RAS"/>
    <property type="match status" value="1"/>
</dbReference>
<dbReference type="PANTHER" id="PTHR24070">
    <property type="entry name" value="RAS, DI-RAS, AND RHEB FAMILY MEMBERS OF SMALL GTPASE SUPERFAMILY"/>
    <property type="match status" value="1"/>
</dbReference>
<dbReference type="PROSITE" id="PS51420">
    <property type="entry name" value="RHO"/>
    <property type="match status" value="1"/>
</dbReference>
<sequence length="205" mass="22055">MASASSPPAGGVETFRRTLAVLGFRGVGKSSLLSSLLGRDFSEDYEPTVVATHRHTLTMKGGRVRFDLKIVDTAGQDEFSTIPTEASLGVHGYILVFDVTSRTSFEKLRHINDKLLEAIGADAVPRVVVANKSDLRPDSAQQVSDAEGRELAALIGCKLVETSARTSENVEHLFETILRQVEARTGLLDDDPAPAPKPGRICAVL</sequence>
<dbReference type="GO" id="GO:0016020">
    <property type="term" value="C:membrane"/>
    <property type="evidence" value="ECO:0007669"/>
    <property type="project" value="InterPro"/>
</dbReference>
<evidence type="ECO:0000313" key="6">
    <source>
        <dbReference type="EMBL" id="KAA0178133.1"/>
    </source>
</evidence>
<dbReference type="EMBL" id="HBET01022498">
    <property type="protein sequence ID" value="CAD8571035.1"/>
    <property type="molecule type" value="Transcribed_RNA"/>
</dbReference>
<dbReference type="Proteomes" id="UP000324907">
    <property type="component" value="Unassembled WGS sequence"/>
</dbReference>
<evidence type="ECO:0000313" key="4">
    <source>
        <dbReference type="EMBL" id="KAA0157435.1"/>
    </source>
</evidence>
<dbReference type="OMA" id="SARHNEN"/>
<dbReference type="Gene3D" id="3.40.50.300">
    <property type="entry name" value="P-loop containing nucleotide triphosphate hydrolases"/>
    <property type="match status" value="1"/>
</dbReference>
<reference evidence="7 8" key="1">
    <citation type="submission" date="2019-07" db="EMBL/GenBank/DDBJ databases">
        <title>Genomes of Cafeteria roenbergensis.</title>
        <authorList>
            <person name="Fischer M.G."/>
            <person name="Hackl T."/>
            <person name="Roman M."/>
        </authorList>
    </citation>
    <scope>NUCLEOTIDE SEQUENCE [LARGE SCALE GENOMIC DNA]</scope>
    <source>
        <strain evidence="4 8">BVI</strain>
        <strain evidence="6 7">E4-10P</strain>
        <strain evidence="5 9">RCC970-E3</strain>
    </source>
</reference>
<accession>A0A5A8CWT4</accession>
<keyword evidence="8" id="KW-1185">Reference proteome</keyword>